<dbReference type="EMBL" id="QYBB01000032">
    <property type="protein sequence ID" value="RYC30106.1"/>
    <property type="molecule type" value="Genomic_DNA"/>
</dbReference>
<dbReference type="Proteomes" id="UP000290759">
    <property type="component" value="Unassembled WGS sequence"/>
</dbReference>
<feature type="compositionally biased region" description="Basic and acidic residues" evidence="1">
    <location>
        <begin position="112"/>
        <end position="127"/>
    </location>
</feature>
<dbReference type="RefSeq" id="WP_129228786.1">
    <property type="nucleotide sequence ID" value="NZ_QYBB01000032.1"/>
</dbReference>
<feature type="compositionally biased region" description="Polar residues" evidence="1">
    <location>
        <begin position="98"/>
        <end position="111"/>
    </location>
</feature>
<proteinExistence type="predicted"/>
<gene>
    <name evidence="2" type="ORF">D3273_20660</name>
</gene>
<sequence length="171" mass="18312">MGVEMDGSDPAAPAATKGGLPIVGFVDAPAFAAWLPGRDKTAAGAWLRFAKKGSGASKLSHREAIDCALCEGWIDGQAAPWDERFFLVRFTSRRPRGNGSQVNRVRVTESTAEGRMRPRGLREADAARADGRWDRAYPSSSNATVPDDLRVALEGGPAAAARFDGLNRSER</sequence>
<organism evidence="2 3">
    <name type="scientific">Lichenibacterium minor</name>
    <dbReference type="NCBI Taxonomy" id="2316528"/>
    <lineage>
        <taxon>Bacteria</taxon>
        <taxon>Pseudomonadati</taxon>
        <taxon>Pseudomonadota</taxon>
        <taxon>Alphaproteobacteria</taxon>
        <taxon>Hyphomicrobiales</taxon>
        <taxon>Lichenihabitantaceae</taxon>
        <taxon>Lichenibacterium</taxon>
    </lineage>
</organism>
<accession>A0A4Q2U5M1</accession>
<dbReference type="OrthoDB" id="9796999at2"/>
<dbReference type="AlphaFoldDB" id="A0A4Q2U5M1"/>
<reference evidence="2 3" key="2">
    <citation type="submission" date="2019-02" db="EMBL/GenBank/DDBJ databases">
        <title>'Lichenibacterium ramalinii' gen. nov. sp. nov., 'Lichenibacterium minor' gen. nov. sp. nov.</title>
        <authorList>
            <person name="Pankratov T."/>
        </authorList>
    </citation>
    <scope>NUCLEOTIDE SEQUENCE [LARGE SCALE GENOMIC DNA]</scope>
    <source>
        <strain evidence="2 3">RmlP026</strain>
    </source>
</reference>
<comment type="caution">
    <text evidence="2">The sequence shown here is derived from an EMBL/GenBank/DDBJ whole genome shotgun (WGS) entry which is preliminary data.</text>
</comment>
<evidence type="ECO:0000313" key="3">
    <source>
        <dbReference type="Proteomes" id="UP000290759"/>
    </source>
</evidence>
<protein>
    <submittedName>
        <fullName evidence="2">OmdA domain containing protein</fullName>
    </submittedName>
</protein>
<feature type="region of interest" description="Disordered" evidence="1">
    <location>
        <begin position="96"/>
        <end position="127"/>
    </location>
</feature>
<evidence type="ECO:0000313" key="2">
    <source>
        <dbReference type="EMBL" id="RYC30106.1"/>
    </source>
</evidence>
<keyword evidence="3" id="KW-1185">Reference proteome</keyword>
<name>A0A4Q2U5M1_9HYPH</name>
<evidence type="ECO:0000256" key="1">
    <source>
        <dbReference type="SAM" id="MobiDB-lite"/>
    </source>
</evidence>
<reference evidence="2 3" key="1">
    <citation type="submission" date="2018-12" db="EMBL/GenBank/DDBJ databases">
        <authorList>
            <person name="Grouzdev D.S."/>
            <person name="Krutkina M.S."/>
        </authorList>
    </citation>
    <scope>NUCLEOTIDE SEQUENCE [LARGE SCALE GENOMIC DNA]</scope>
    <source>
        <strain evidence="2 3">RmlP026</strain>
    </source>
</reference>